<gene>
    <name evidence="1" type="ORF">EAS64_09030</name>
</gene>
<dbReference type="PANTHER" id="PTHR34598:SF3">
    <property type="entry name" value="OXIDOREDUCTASE AN1597"/>
    <property type="match status" value="1"/>
</dbReference>
<reference evidence="1 2" key="1">
    <citation type="submission" date="2018-11" db="EMBL/GenBank/DDBJ databases">
        <title>Trebonia kvetii gen.nov., sp.nov., a novel acidophilic actinobacterium, and proposal of the new actinobacterial family Treboniaceae fam. nov.</title>
        <authorList>
            <person name="Rapoport D."/>
            <person name="Sagova-Mareckova M."/>
            <person name="Sedlacek I."/>
            <person name="Provaznik J."/>
            <person name="Kralova S."/>
            <person name="Pavlinic D."/>
            <person name="Benes V."/>
            <person name="Kopecky J."/>
        </authorList>
    </citation>
    <scope>NUCLEOTIDE SEQUENCE [LARGE SCALE GENOMIC DNA]</scope>
    <source>
        <strain evidence="1 2">15Tr583</strain>
    </source>
</reference>
<dbReference type="Proteomes" id="UP000460272">
    <property type="component" value="Unassembled WGS sequence"/>
</dbReference>
<organism evidence="1 2">
    <name type="scientific">Trebonia kvetii</name>
    <dbReference type="NCBI Taxonomy" id="2480626"/>
    <lineage>
        <taxon>Bacteria</taxon>
        <taxon>Bacillati</taxon>
        <taxon>Actinomycetota</taxon>
        <taxon>Actinomycetes</taxon>
        <taxon>Streptosporangiales</taxon>
        <taxon>Treboniaceae</taxon>
        <taxon>Trebonia</taxon>
    </lineage>
</organism>
<sequence length="277" mass="30371">MDGVWGTVNYLAPGSVRNRLYVAPGDQRATARYEPHRVFIADGRAHRDDLTLDAAGFTLVNHRTAVRVLDNPAVLDGGYTGESLTLVRALTGADHVVSLGWIMRRTTADRGGALPPAPDVHVDLHSTEIAHRYAGVHARGPLPAPGTYRRAAWTSLWRAFSPPPQDWPLALCDYRSTDDAEDGTPNLLFRVPALPDPGEPDAPDEAAESAASLFHANPAHRWWYFPGMHQGEALLIKLHDTDHTVAWRAPHTSFRDTAAAGASPRESVELRTVAYFR</sequence>
<accession>A0A6P2C0X2</accession>
<dbReference type="EMBL" id="RPFW01000002">
    <property type="protein sequence ID" value="TVZ04790.1"/>
    <property type="molecule type" value="Genomic_DNA"/>
</dbReference>
<dbReference type="InterPro" id="IPR044053">
    <property type="entry name" value="AsaB-like"/>
</dbReference>
<keyword evidence="2" id="KW-1185">Reference proteome</keyword>
<dbReference type="PANTHER" id="PTHR34598">
    <property type="entry name" value="BLL6449 PROTEIN"/>
    <property type="match status" value="1"/>
</dbReference>
<name>A0A6P2C0X2_9ACTN</name>
<dbReference type="OrthoDB" id="5173234at2"/>
<dbReference type="GO" id="GO:0016491">
    <property type="term" value="F:oxidoreductase activity"/>
    <property type="evidence" value="ECO:0007669"/>
    <property type="project" value="InterPro"/>
</dbReference>
<evidence type="ECO:0000313" key="1">
    <source>
        <dbReference type="EMBL" id="TVZ04790.1"/>
    </source>
</evidence>
<dbReference type="RefSeq" id="WP_145852498.1">
    <property type="nucleotide sequence ID" value="NZ_RPFW01000002.1"/>
</dbReference>
<protein>
    <submittedName>
        <fullName evidence="1">Uncharacterized protein</fullName>
    </submittedName>
</protein>
<evidence type="ECO:0000313" key="2">
    <source>
        <dbReference type="Proteomes" id="UP000460272"/>
    </source>
</evidence>
<comment type="caution">
    <text evidence="1">The sequence shown here is derived from an EMBL/GenBank/DDBJ whole genome shotgun (WGS) entry which is preliminary data.</text>
</comment>
<dbReference type="NCBIfam" id="NF041278">
    <property type="entry name" value="CmcJ_NvfI_EfuI"/>
    <property type="match status" value="1"/>
</dbReference>
<dbReference type="AlphaFoldDB" id="A0A6P2C0X2"/>
<proteinExistence type="predicted"/>